<gene>
    <name evidence="1" type="ORF">B0T17DRAFT_287821</name>
</gene>
<protein>
    <submittedName>
        <fullName evidence="1">Uncharacterized protein</fullName>
    </submittedName>
</protein>
<dbReference type="Proteomes" id="UP001174934">
    <property type="component" value="Unassembled WGS sequence"/>
</dbReference>
<proteinExistence type="predicted"/>
<organism evidence="1 2">
    <name type="scientific">Bombardia bombarda</name>
    <dbReference type="NCBI Taxonomy" id="252184"/>
    <lineage>
        <taxon>Eukaryota</taxon>
        <taxon>Fungi</taxon>
        <taxon>Dikarya</taxon>
        <taxon>Ascomycota</taxon>
        <taxon>Pezizomycotina</taxon>
        <taxon>Sordariomycetes</taxon>
        <taxon>Sordariomycetidae</taxon>
        <taxon>Sordariales</taxon>
        <taxon>Lasiosphaeriaceae</taxon>
        <taxon>Bombardia</taxon>
    </lineage>
</organism>
<keyword evidence="2" id="KW-1185">Reference proteome</keyword>
<dbReference type="AlphaFoldDB" id="A0AA40C102"/>
<name>A0AA40C102_9PEZI</name>
<accession>A0AA40C102</accession>
<comment type="caution">
    <text evidence="1">The sequence shown here is derived from an EMBL/GenBank/DDBJ whole genome shotgun (WGS) entry which is preliminary data.</text>
</comment>
<dbReference type="EMBL" id="JAULSR010000004">
    <property type="protein sequence ID" value="KAK0621381.1"/>
    <property type="molecule type" value="Genomic_DNA"/>
</dbReference>
<sequence length="133" mass="15152">MHGRQRAVTQHTTQRPKITKLLSWYLFLVSPPTPISARNFSPEISYPRSLLLQGSLSRRRHDTSDPSQTSSYLETIKPVFLSGQLKPPHMRESSLSSIRSRYHHVPRSDLCASQALTCLCLNQRNKKLVGSRV</sequence>
<evidence type="ECO:0000313" key="2">
    <source>
        <dbReference type="Proteomes" id="UP001174934"/>
    </source>
</evidence>
<reference evidence="1" key="1">
    <citation type="submission" date="2023-06" db="EMBL/GenBank/DDBJ databases">
        <title>Genome-scale phylogeny and comparative genomics of the fungal order Sordariales.</title>
        <authorList>
            <consortium name="Lawrence Berkeley National Laboratory"/>
            <person name="Hensen N."/>
            <person name="Bonometti L."/>
            <person name="Westerberg I."/>
            <person name="Brannstrom I.O."/>
            <person name="Guillou S."/>
            <person name="Cros-Aarteil S."/>
            <person name="Calhoun S."/>
            <person name="Haridas S."/>
            <person name="Kuo A."/>
            <person name="Mondo S."/>
            <person name="Pangilinan J."/>
            <person name="Riley R."/>
            <person name="LaButti K."/>
            <person name="Andreopoulos B."/>
            <person name="Lipzen A."/>
            <person name="Chen C."/>
            <person name="Yanf M."/>
            <person name="Daum C."/>
            <person name="Ng V."/>
            <person name="Clum A."/>
            <person name="Steindorff A."/>
            <person name="Ohm R."/>
            <person name="Martin F."/>
            <person name="Silar P."/>
            <person name="Natvig D."/>
            <person name="Lalanne C."/>
            <person name="Gautier V."/>
            <person name="Ament-velasquez S.L."/>
            <person name="Kruys A."/>
            <person name="Hutchinson M.I."/>
            <person name="Powell A.J."/>
            <person name="Barry K."/>
            <person name="Miller A.N."/>
            <person name="Grigoriev I.V."/>
            <person name="Debuchy R."/>
            <person name="Gladieux P."/>
            <person name="Thoren M.H."/>
            <person name="Johannesson H."/>
        </authorList>
    </citation>
    <scope>NUCLEOTIDE SEQUENCE</scope>
    <source>
        <strain evidence="1">SMH3391-2</strain>
    </source>
</reference>
<evidence type="ECO:0000313" key="1">
    <source>
        <dbReference type="EMBL" id="KAK0621381.1"/>
    </source>
</evidence>